<protein>
    <submittedName>
        <fullName evidence="1">Uncharacterized protein</fullName>
    </submittedName>
</protein>
<organism evidence="1 2">
    <name type="scientific">Paragonimus heterotremus</name>
    <dbReference type="NCBI Taxonomy" id="100268"/>
    <lineage>
        <taxon>Eukaryota</taxon>
        <taxon>Metazoa</taxon>
        <taxon>Spiralia</taxon>
        <taxon>Lophotrochozoa</taxon>
        <taxon>Platyhelminthes</taxon>
        <taxon>Trematoda</taxon>
        <taxon>Digenea</taxon>
        <taxon>Plagiorchiida</taxon>
        <taxon>Troglotremata</taxon>
        <taxon>Troglotrematidae</taxon>
        <taxon>Paragonimus</taxon>
    </lineage>
</organism>
<proteinExistence type="predicted"/>
<dbReference type="Proteomes" id="UP000748531">
    <property type="component" value="Unassembled WGS sequence"/>
</dbReference>
<gene>
    <name evidence="1" type="ORF">PHET_00409</name>
</gene>
<comment type="caution">
    <text evidence="1">The sequence shown here is derived from an EMBL/GenBank/DDBJ whole genome shotgun (WGS) entry which is preliminary data.</text>
</comment>
<dbReference type="EMBL" id="LUCH01000130">
    <property type="protein sequence ID" value="KAF5406007.1"/>
    <property type="molecule type" value="Genomic_DNA"/>
</dbReference>
<sequence>MWSVPLCSFCTSHMKQKKTAVLTQPSCKATQDWHNTTLWSNYPHAWCAQWNFRFMICSD</sequence>
<reference evidence="1" key="1">
    <citation type="submission" date="2019-05" db="EMBL/GenBank/DDBJ databases">
        <title>Annotation for the trematode Paragonimus heterotremus.</title>
        <authorList>
            <person name="Choi Y.-J."/>
        </authorList>
    </citation>
    <scope>NUCLEOTIDE SEQUENCE</scope>
    <source>
        <strain evidence="1">LC</strain>
    </source>
</reference>
<dbReference type="AlphaFoldDB" id="A0A8J4SUR1"/>
<evidence type="ECO:0000313" key="1">
    <source>
        <dbReference type="EMBL" id="KAF5406007.1"/>
    </source>
</evidence>
<name>A0A8J4SUR1_9TREM</name>
<keyword evidence="2" id="KW-1185">Reference proteome</keyword>
<accession>A0A8J4SUR1</accession>
<evidence type="ECO:0000313" key="2">
    <source>
        <dbReference type="Proteomes" id="UP000748531"/>
    </source>
</evidence>